<organism evidence="1 2">
    <name type="scientific">Streptosporangium oxazolinicum</name>
    <dbReference type="NCBI Taxonomy" id="909287"/>
    <lineage>
        <taxon>Bacteria</taxon>
        <taxon>Bacillati</taxon>
        <taxon>Actinomycetota</taxon>
        <taxon>Actinomycetes</taxon>
        <taxon>Streptosporangiales</taxon>
        <taxon>Streptosporangiaceae</taxon>
        <taxon>Streptosporangium</taxon>
    </lineage>
</organism>
<sequence length="64" mass="7472">MSVDYKRCEWGFCNYKVRWHLSVKLSTGGTREAEFCTGHAADAMTHPECSWTRFVRIEGIEEEE</sequence>
<comment type="caution">
    <text evidence="1">The sequence shown here is derived from an EMBL/GenBank/DDBJ whole genome shotgun (WGS) entry which is preliminary data.</text>
</comment>
<proteinExistence type="predicted"/>
<gene>
    <name evidence="1" type="ORF">GCM10022252_19980</name>
</gene>
<reference evidence="2" key="1">
    <citation type="journal article" date="2019" name="Int. J. Syst. Evol. Microbiol.">
        <title>The Global Catalogue of Microorganisms (GCM) 10K type strain sequencing project: providing services to taxonomists for standard genome sequencing and annotation.</title>
        <authorList>
            <consortium name="The Broad Institute Genomics Platform"/>
            <consortium name="The Broad Institute Genome Sequencing Center for Infectious Disease"/>
            <person name="Wu L."/>
            <person name="Ma J."/>
        </authorList>
    </citation>
    <scope>NUCLEOTIDE SEQUENCE [LARGE SCALE GENOMIC DNA]</scope>
    <source>
        <strain evidence="2">JCM 17388</strain>
    </source>
</reference>
<dbReference type="Proteomes" id="UP001501251">
    <property type="component" value="Unassembled WGS sequence"/>
</dbReference>
<name>A0ABP8APD5_9ACTN</name>
<evidence type="ECO:0000313" key="2">
    <source>
        <dbReference type="Proteomes" id="UP001501251"/>
    </source>
</evidence>
<protein>
    <submittedName>
        <fullName evidence="1">Uncharacterized protein</fullName>
    </submittedName>
</protein>
<accession>A0ABP8APD5</accession>
<keyword evidence="2" id="KW-1185">Reference proteome</keyword>
<dbReference type="EMBL" id="BAABAQ010000003">
    <property type="protein sequence ID" value="GAA4187068.1"/>
    <property type="molecule type" value="Genomic_DNA"/>
</dbReference>
<evidence type="ECO:0000313" key="1">
    <source>
        <dbReference type="EMBL" id="GAA4187068.1"/>
    </source>
</evidence>